<keyword evidence="2" id="KW-0732">Signal</keyword>
<feature type="signal peptide" evidence="2">
    <location>
        <begin position="1"/>
        <end position="25"/>
    </location>
</feature>
<dbReference type="RefSeq" id="WP_218318537.1">
    <property type="nucleotide sequence ID" value="NZ_JAEEGC010000005.1"/>
</dbReference>
<gene>
    <name evidence="3" type="ORF">I6U48_01015</name>
</gene>
<protein>
    <recommendedName>
        <fullName evidence="5">Lipoprotein</fullName>
    </recommendedName>
</protein>
<keyword evidence="4" id="KW-1185">Reference proteome</keyword>
<dbReference type="Proteomes" id="UP000694308">
    <property type="component" value="Unassembled WGS sequence"/>
</dbReference>
<evidence type="ECO:0000313" key="4">
    <source>
        <dbReference type="Proteomes" id="UP000694308"/>
    </source>
</evidence>
<reference evidence="3" key="1">
    <citation type="submission" date="2020-12" db="EMBL/GenBank/DDBJ databases">
        <title>Clostridium thailandense sp. nov., a novel acetogenic bacterium isolated from peat land soil in Thailand.</title>
        <authorList>
            <person name="Chaikitkaew S."/>
            <person name="Birkeland N.K."/>
        </authorList>
    </citation>
    <scope>NUCLEOTIDE SEQUENCE</scope>
    <source>
        <strain evidence="3">PL3</strain>
    </source>
</reference>
<sequence>MRKMIYKIFIIMVLAICSMSLSSCTAITAQNITHTGSGQGMNGNRGMNGGGGMNGGPGGLGMNGGPRMDGNERGNGMSKADLTGK</sequence>
<evidence type="ECO:0008006" key="5">
    <source>
        <dbReference type="Google" id="ProtNLM"/>
    </source>
</evidence>
<feature type="region of interest" description="Disordered" evidence="1">
    <location>
        <begin position="33"/>
        <end position="85"/>
    </location>
</feature>
<name>A0A949TW76_9CLOT</name>
<comment type="caution">
    <text evidence="3">The sequence shown here is derived from an EMBL/GenBank/DDBJ whole genome shotgun (WGS) entry which is preliminary data.</text>
</comment>
<organism evidence="3 4">
    <name type="scientific">Clostridium thailandense</name>
    <dbReference type="NCBI Taxonomy" id="2794346"/>
    <lineage>
        <taxon>Bacteria</taxon>
        <taxon>Bacillati</taxon>
        <taxon>Bacillota</taxon>
        <taxon>Clostridia</taxon>
        <taxon>Eubacteriales</taxon>
        <taxon>Clostridiaceae</taxon>
        <taxon>Clostridium</taxon>
    </lineage>
</organism>
<accession>A0A949TW76</accession>
<evidence type="ECO:0000256" key="1">
    <source>
        <dbReference type="SAM" id="MobiDB-lite"/>
    </source>
</evidence>
<dbReference type="EMBL" id="JAEEGC010000005">
    <property type="protein sequence ID" value="MBV7271499.1"/>
    <property type="molecule type" value="Genomic_DNA"/>
</dbReference>
<evidence type="ECO:0000313" key="3">
    <source>
        <dbReference type="EMBL" id="MBV7271499.1"/>
    </source>
</evidence>
<dbReference type="PROSITE" id="PS51257">
    <property type="entry name" value="PROKAR_LIPOPROTEIN"/>
    <property type="match status" value="1"/>
</dbReference>
<feature type="compositionally biased region" description="Gly residues" evidence="1">
    <location>
        <begin position="37"/>
        <end position="64"/>
    </location>
</feature>
<dbReference type="AlphaFoldDB" id="A0A949TW76"/>
<evidence type="ECO:0000256" key="2">
    <source>
        <dbReference type="SAM" id="SignalP"/>
    </source>
</evidence>
<proteinExistence type="predicted"/>
<feature type="chain" id="PRO_5038865075" description="Lipoprotein" evidence="2">
    <location>
        <begin position="26"/>
        <end position="85"/>
    </location>
</feature>